<keyword evidence="6" id="KW-0808">Transferase</keyword>
<dbReference type="PROSITE" id="PS50011">
    <property type="entry name" value="PROTEIN_KINASE_DOM"/>
    <property type="match status" value="1"/>
</dbReference>
<dbReference type="EC" id="2.7.11.1" evidence="6"/>
<dbReference type="PROSITE" id="PS00108">
    <property type="entry name" value="PROTEIN_KINASE_ST"/>
    <property type="match status" value="1"/>
</dbReference>
<feature type="compositionally biased region" description="Basic and acidic residues" evidence="4">
    <location>
        <begin position="1398"/>
        <end position="1410"/>
    </location>
</feature>
<dbReference type="PANTHER" id="PTHR24345">
    <property type="entry name" value="SERINE/THREONINE-PROTEIN KINASE PLK"/>
    <property type="match status" value="1"/>
</dbReference>
<dbReference type="InterPro" id="IPR041664">
    <property type="entry name" value="AAA_16"/>
</dbReference>
<dbReference type="Pfam" id="PF00069">
    <property type="entry name" value="Pkinase"/>
    <property type="match status" value="1"/>
</dbReference>
<evidence type="ECO:0000256" key="2">
    <source>
        <dbReference type="ARBA" id="ARBA00022840"/>
    </source>
</evidence>
<dbReference type="PROSITE" id="PS00107">
    <property type="entry name" value="PROTEIN_KINASE_ATP"/>
    <property type="match status" value="1"/>
</dbReference>
<dbReference type="InterPro" id="IPR008271">
    <property type="entry name" value="Ser/Thr_kinase_AS"/>
</dbReference>
<gene>
    <name evidence="6" type="primary">prkC_1</name>
    <name evidence="6" type="ORF">Q31a_00220</name>
</gene>
<dbReference type="KEGG" id="ahel:Q31a_00220"/>
<dbReference type="GO" id="GO:0005524">
    <property type="term" value="F:ATP binding"/>
    <property type="evidence" value="ECO:0007669"/>
    <property type="project" value="UniProtKB-UniRule"/>
</dbReference>
<organism evidence="6 7">
    <name type="scientific">Aureliella helgolandensis</name>
    <dbReference type="NCBI Taxonomy" id="2527968"/>
    <lineage>
        <taxon>Bacteria</taxon>
        <taxon>Pseudomonadati</taxon>
        <taxon>Planctomycetota</taxon>
        <taxon>Planctomycetia</taxon>
        <taxon>Pirellulales</taxon>
        <taxon>Pirellulaceae</taxon>
        <taxon>Aureliella</taxon>
    </lineage>
</organism>
<protein>
    <submittedName>
        <fullName evidence="6">Serine/threonine-protein kinase PrkC</fullName>
        <ecNumber evidence="6">2.7.11.1</ecNumber>
    </submittedName>
</protein>
<keyword evidence="2 3" id="KW-0067">ATP-binding</keyword>
<evidence type="ECO:0000256" key="4">
    <source>
        <dbReference type="SAM" id="MobiDB-lite"/>
    </source>
</evidence>
<dbReference type="OrthoDB" id="5476445at2"/>
<dbReference type="Proteomes" id="UP000318017">
    <property type="component" value="Chromosome"/>
</dbReference>
<keyword evidence="1 3" id="KW-0547">Nucleotide-binding</keyword>
<feature type="region of interest" description="Disordered" evidence="4">
    <location>
        <begin position="1382"/>
        <end position="1410"/>
    </location>
</feature>
<keyword evidence="7" id="KW-1185">Reference proteome</keyword>
<dbReference type="Gene3D" id="3.40.50.300">
    <property type="entry name" value="P-loop containing nucleotide triphosphate hydrolases"/>
    <property type="match status" value="1"/>
</dbReference>
<dbReference type="EMBL" id="CP036298">
    <property type="protein sequence ID" value="QDV21743.1"/>
    <property type="molecule type" value="Genomic_DNA"/>
</dbReference>
<dbReference type="SMART" id="SM00220">
    <property type="entry name" value="S_TKc"/>
    <property type="match status" value="1"/>
</dbReference>
<dbReference type="InterPro" id="IPR017441">
    <property type="entry name" value="Protein_kinase_ATP_BS"/>
</dbReference>
<evidence type="ECO:0000256" key="1">
    <source>
        <dbReference type="ARBA" id="ARBA00022741"/>
    </source>
</evidence>
<dbReference type="GO" id="GO:0004674">
    <property type="term" value="F:protein serine/threonine kinase activity"/>
    <property type="evidence" value="ECO:0007669"/>
    <property type="project" value="UniProtKB-EC"/>
</dbReference>
<accession>A0A518FZG9</accession>
<dbReference type="InterPro" id="IPR011009">
    <property type="entry name" value="Kinase-like_dom_sf"/>
</dbReference>
<evidence type="ECO:0000259" key="5">
    <source>
        <dbReference type="PROSITE" id="PS50011"/>
    </source>
</evidence>
<dbReference type="InterPro" id="IPR000719">
    <property type="entry name" value="Prot_kinase_dom"/>
</dbReference>
<evidence type="ECO:0000313" key="6">
    <source>
        <dbReference type="EMBL" id="QDV21743.1"/>
    </source>
</evidence>
<evidence type="ECO:0000256" key="3">
    <source>
        <dbReference type="PROSITE-ProRule" id="PRU10141"/>
    </source>
</evidence>
<dbReference type="Gene3D" id="1.10.510.10">
    <property type="entry name" value="Transferase(Phosphotransferase) domain 1"/>
    <property type="match status" value="1"/>
</dbReference>
<dbReference type="SUPFAM" id="SSF56112">
    <property type="entry name" value="Protein kinase-like (PK-like)"/>
    <property type="match status" value="1"/>
</dbReference>
<dbReference type="SUPFAM" id="SSF52540">
    <property type="entry name" value="P-loop containing nucleoside triphosphate hydrolases"/>
    <property type="match status" value="1"/>
</dbReference>
<reference evidence="6 7" key="1">
    <citation type="submission" date="2019-02" db="EMBL/GenBank/DDBJ databases">
        <title>Deep-cultivation of Planctomycetes and their phenomic and genomic characterization uncovers novel biology.</title>
        <authorList>
            <person name="Wiegand S."/>
            <person name="Jogler M."/>
            <person name="Boedeker C."/>
            <person name="Pinto D."/>
            <person name="Vollmers J."/>
            <person name="Rivas-Marin E."/>
            <person name="Kohn T."/>
            <person name="Peeters S.H."/>
            <person name="Heuer A."/>
            <person name="Rast P."/>
            <person name="Oberbeckmann S."/>
            <person name="Bunk B."/>
            <person name="Jeske O."/>
            <person name="Meyerdierks A."/>
            <person name="Storesund J.E."/>
            <person name="Kallscheuer N."/>
            <person name="Luecker S."/>
            <person name="Lage O.M."/>
            <person name="Pohl T."/>
            <person name="Merkel B.J."/>
            <person name="Hornburger P."/>
            <person name="Mueller R.-W."/>
            <person name="Bruemmer F."/>
            <person name="Labrenz M."/>
            <person name="Spormann A.M."/>
            <person name="Op den Camp H."/>
            <person name="Overmann J."/>
            <person name="Amann R."/>
            <person name="Jetten M.S.M."/>
            <person name="Mascher T."/>
            <person name="Medema M.H."/>
            <person name="Devos D.P."/>
            <person name="Kaster A.-K."/>
            <person name="Ovreas L."/>
            <person name="Rohde M."/>
            <person name="Galperin M.Y."/>
            <person name="Jogler C."/>
        </authorList>
    </citation>
    <scope>NUCLEOTIDE SEQUENCE [LARGE SCALE GENOMIC DNA]</scope>
    <source>
        <strain evidence="6 7">Q31a</strain>
    </source>
</reference>
<name>A0A518FZG9_9BACT</name>
<sequence length="1410" mass="160251">MELDLADIENEFRRNWMGFAPATYAAYLERVHEQRRLELLTRLLAAELEYAYRPPTTDLTRRLDPSLDDDERVRPSVHLFAMQYPELAQDSELMIRLVLLEYALRLRHDRLPPNPESYVQLCAQPQDRLIQLLELAENRLSGMKPTAEPLRGAKYNDSTVKESQVSASIHLDPLRMNLGYFLLLKMIGKGGMGFVHTALDLRSIAQVAVKVMRRTDAWSVDRFIAEFRWLSHLSHPNLVQLYDAFSDGDLRYFSMELVEGDTIRDWFKRQPQNAAKSWRRLKSVLSQAASATHYLHQNDVLHCDIKSSNVMISPRRRAVVLDLGLAIRTGDNNPMVGTLQYMAPELLNRQFPSPASDWYSFGVMMYEVMTDSYPPIQVQDSATGDHKTYNLDVEQFESRLKEAPEELQQLCFRLLSNVASDRPSGSQVIEALGGTIPVGSQPSSGLSFTGRDEELQALDLALQTSMHQRPACILLRGESGLGKTELLRRWLKTVDPTHYLVVPLRCYHQDHTPVRLLNSLLQELSILLRSIPTERWQPSLRQHVGSIRKLLPQVTQLIDDTPQPTAAFTPSAHDAETREAALRSLVLWLEDLSCERPMVLTIDDAHWSDLESRRALSHLLRPESRFKGMLVFVDELQPSIPPSQFFDVSPDSALEGVQAIELSPLSMETRLELLRRWAEESDVSLAPHLLQELALRSEGNPVLLHELAHPHVMAVQPTAAPPADTSHTAAGRIALQRRFAGLTMEAEVVLQYLAVSSQALGLHQLQMVTRILPHDLQQALNLLRSQKWIQSHRGESEVEIAHQNFRRVILQELPKDRLQRRHYRLARILSSESPPNWARLAGHYWSAERFREAAACYLEAARLAISSGANEETLTLLERAAHPSADRKPSEKIQVERMTADCLAALGRSQRAAIIYDSLLTRCDPRDALYLECLAGEQWVQAGQPAKGLQRLRGALEKLDITPWTHSPLTRIKMRIGAIRCALSKPMDDLPEQLQNTEFSNIQRCLNRIATPLAFLDNQLGPELILKLDRLARLQGTLVDRSQAILRSSIVLSFGGRSWRIIAAKRLRLACRMATRSGSTHAQAIANLGRCVWHIQRGNFSKGLHSGSRSLRYYELSPESSVWEQQFLKWCIMGCYWYMNDLQELIQYTSALRTSAQRREDPMPTFWTQIIASHWADLVLDRIDLARESIALAEQSAANQPFQSPRFFLWLSRVQQALYEDNPAVAQKILWEDWKPLKQSLSMQSNHYRWLAYSIRTCCNMLSARQNPQQREQWLSKARRGARRMLKLEEGGFVAYGKAFLLATDAAAGQVAPQQQWDAVVTELESHGLRLMALALAWHQGIYHPSSAGKNLCDIAQQRLVQQGCIAPERLLNVILPLPHSAANGKTNQPHPTNALDFEQRGRTEQDKDR</sequence>
<keyword evidence="6" id="KW-0418">Kinase</keyword>
<feature type="binding site" evidence="3">
    <location>
        <position position="210"/>
    </location>
    <ligand>
        <name>ATP</name>
        <dbReference type="ChEBI" id="CHEBI:30616"/>
    </ligand>
</feature>
<dbReference type="CDD" id="cd14014">
    <property type="entry name" value="STKc_PknB_like"/>
    <property type="match status" value="1"/>
</dbReference>
<proteinExistence type="predicted"/>
<evidence type="ECO:0000313" key="7">
    <source>
        <dbReference type="Proteomes" id="UP000318017"/>
    </source>
</evidence>
<dbReference type="RefSeq" id="WP_145072381.1">
    <property type="nucleotide sequence ID" value="NZ_CP036298.1"/>
</dbReference>
<dbReference type="InterPro" id="IPR027417">
    <property type="entry name" value="P-loop_NTPase"/>
</dbReference>
<feature type="domain" description="Protein kinase" evidence="5">
    <location>
        <begin position="181"/>
        <end position="436"/>
    </location>
</feature>
<dbReference type="Pfam" id="PF13191">
    <property type="entry name" value="AAA_16"/>
    <property type="match status" value="1"/>
</dbReference>